<dbReference type="InterPro" id="IPR006913">
    <property type="entry name" value="CENP-V/GFA"/>
</dbReference>
<dbReference type="Gene3D" id="3.90.1590.10">
    <property type="entry name" value="glutathione-dependent formaldehyde- activating enzyme (gfa)"/>
    <property type="match status" value="1"/>
</dbReference>
<dbReference type="AlphaFoldDB" id="A0A246F548"/>
<dbReference type="PANTHER" id="PTHR33337">
    <property type="entry name" value="GFA DOMAIN-CONTAINING PROTEIN"/>
    <property type="match status" value="1"/>
</dbReference>
<evidence type="ECO:0000256" key="2">
    <source>
        <dbReference type="ARBA" id="ARBA00022723"/>
    </source>
</evidence>
<keyword evidence="3" id="KW-0862">Zinc</keyword>
<dbReference type="Proteomes" id="UP000198145">
    <property type="component" value="Unassembled WGS sequence"/>
</dbReference>
<comment type="caution">
    <text evidence="6">The sequence shown here is derived from an EMBL/GenBank/DDBJ whole genome shotgun (WGS) entry which is preliminary data.</text>
</comment>
<evidence type="ECO:0000256" key="3">
    <source>
        <dbReference type="ARBA" id="ARBA00022833"/>
    </source>
</evidence>
<dbReference type="InterPro" id="IPR011057">
    <property type="entry name" value="Mss4-like_sf"/>
</dbReference>
<dbReference type="eggNOG" id="COG3791">
    <property type="taxonomic scope" value="Bacteria"/>
</dbReference>
<dbReference type="STRING" id="46680.GCA_000807755_06586"/>
<dbReference type="RefSeq" id="WP_088420911.1">
    <property type="nucleotide sequence ID" value="NZ_NJBA01000009.1"/>
</dbReference>
<evidence type="ECO:0000256" key="4">
    <source>
        <dbReference type="ARBA" id="ARBA00023239"/>
    </source>
</evidence>
<evidence type="ECO:0000313" key="6">
    <source>
        <dbReference type="EMBL" id="OWP48322.1"/>
    </source>
</evidence>
<gene>
    <name evidence="6" type="ORF">CEG18_23275</name>
</gene>
<feature type="domain" description="CENP-V/GFA" evidence="5">
    <location>
        <begin position="6"/>
        <end position="120"/>
    </location>
</feature>
<sequence length="131" mass="14545">MLPLPLFGGCACGAVRYRLDAEPEETGYCHCRICQKSNASPAVPWAVIPLKGFAYTAGELGMWRSSEDGERRFCVKCGTPMEFRVRDGDTVGLNTVTLDDPELVKPQCHVWCSSQLSWFDTVDDLPRRAEG</sequence>
<dbReference type="SUPFAM" id="SSF51316">
    <property type="entry name" value="Mss4-like"/>
    <property type="match status" value="1"/>
</dbReference>
<name>A0A246F548_PSENT</name>
<dbReference type="GO" id="GO:0046872">
    <property type="term" value="F:metal ion binding"/>
    <property type="evidence" value="ECO:0007669"/>
    <property type="project" value="UniProtKB-KW"/>
</dbReference>
<keyword evidence="2" id="KW-0479">Metal-binding</keyword>
<comment type="similarity">
    <text evidence="1">Belongs to the Gfa family.</text>
</comment>
<dbReference type="EMBL" id="NJBA01000009">
    <property type="protein sequence ID" value="OWP48322.1"/>
    <property type="molecule type" value="Genomic_DNA"/>
</dbReference>
<evidence type="ECO:0000313" key="7">
    <source>
        <dbReference type="Proteomes" id="UP000198145"/>
    </source>
</evidence>
<dbReference type="PANTHER" id="PTHR33337:SF40">
    <property type="entry name" value="CENP-V_GFA DOMAIN-CONTAINING PROTEIN-RELATED"/>
    <property type="match status" value="1"/>
</dbReference>
<protein>
    <submittedName>
        <fullName evidence="6">Aldehyde-activating protein</fullName>
    </submittedName>
</protein>
<evidence type="ECO:0000259" key="5">
    <source>
        <dbReference type="PROSITE" id="PS51891"/>
    </source>
</evidence>
<evidence type="ECO:0000256" key="1">
    <source>
        <dbReference type="ARBA" id="ARBA00005495"/>
    </source>
</evidence>
<organism evidence="6 7">
    <name type="scientific">Pseudomonas nitroreducens</name>
    <dbReference type="NCBI Taxonomy" id="46680"/>
    <lineage>
        <taxon>Bacteria</taxon>
        <taxon>Pseudomonadati</taxon>
        <taxon>Pseudomonadota</taxon>
        <taxon>Gammaproteobacteria</taxon>
        <taxon>Pseudomonadales</taxon>
        <taxon>Pseudomonadaceae</taxon>
        <taxon>Pseudomonas</taxon>
    </lineage>
</organism>
<reference evidence="6 7" key="1">
    <citation type="submission" date="2017-06" db="EMBL/GenBank/DDBJ databases">
        <title>Draft genome of Pseudomonas nitroreducens DF05.</title>
        <authorList>
            <person name="Iyer R."/>
        </authorList>
    </citation>
    <scope>NUCLEOTIDE SEQUENCE [LARGE SCALE GENOMIC DNA]</scope>
    <source>
        <strain evidence="6 7">DF05</strain>
    </source>
</reference>
<proteinExistence type="inferred from homology"/>
<dbReference type="PROSITE" id="PS51891">
    <property type="entry name" value="CENP_V_GFA"/>
    <property type="match status" value="1"/>
</dbReference>
<accession>A0A246F548</accession>
<keyword evidence="4" id="KW-0456">Lyase</keyword>
<dbReference type="Pfam" id="PF04828">
    <property type="entry name" value="GFA"/>
    <property type="match status" value="1"/>
</dbReference>
<dbReference type="GO" id="GO:0016846">
    <property type="term" value="F:carbon-sulfur lyase activity"/>
    <property type="evidence" value="ECO:0007669"/>
    <property type="project" value="InterPro"/>
</dbReference>